<evidence type="ECO:0000313" key="2">
    <source>
        <dbReference type="WBParaSite" id="RSKR_0000223000.1"/>
    </source>
</evidence>
<reference evidence="2" key="1">
    <citation type="submission" date="2016-11" db="UniProtKB">
        <authorList>
            <consortium name="WormBaseParasite"/>
        </authorList>
    </citation>
    <scope>IDENTIFICATION</scope>
    <source>
        <strain evidence="2">KR3021</strain>
    </source>
</reference>
<evidence type="ECO:0000313" key="1">
    <source>
        <dbReference type="Proteomes" id="UP000095286"/>
    </source>
</evidence>
<organism evidence="1 2">
    <name type="scientific">Rhabditophanes sp. KR3021</name>
    <dbReference type="NCBI Taxonomy" id="114890"/>
    <lineage>
        <taxon>Eukaryota</taxon>
        <taxon>Metazoa</taxon>
        <taxon>Ecdysozoa</taxon>
        <taxon>Nematoda</taxon>
        <taxon>Chromadorea</taxon>
        <taxon>Rhabditida</taxon>
        <taxon>Tylenchina</taxon>
        <taxon>Panagrolaimomorpha</taxon>
        <taxon>Strongyloidoidea</taxon>
        <taxon>Alloionematidae</taxon>
        <taxon>Rhabditophanes</taxon>
    </lineage>
</organism>
<sequence>MAPKLIKKKTVKVVPVIASTTEIKKAAPAKIAAPVKADIKLSEIAPTDVVEITDANKITPRRFPNFPKVDGQVDPESDSSVIKLSNLPYGFFEKEMNGFFSQFGKVIRVRVPRSKKTTNFKGYGYVQFEIPEVAEIVAETMDNHIMFDQIMKCTQLKNKDIPEKFFVSKRKILKTGIKKTTTVYLDTMKRCAEVSEELAKTIKTRITTKMSDKKKLLTKLGVKYDMPKVRN</sequence>
<dbReference type="Proteomes" id="UP000095286">
    <property type="component" value="Unplaced"/>
</dbReference>
<dbReference type="WBParaSite" id="RSKR_0000223000.1">
    <property type="protein sequence ID" value="RSKR_0000223000.1"/>
    <property type="gene ID" value="RSKR_0000223000"/>
</dbReference>
<proteinExistence type="predicted"/>
<protein>
    <submittedName>
        <fullName evidence="2">RRM domain-containing protein</fullName>
    </submittedName>
</protein>
<name>A0AC35TMZ9_9BILA</name>
<accession>A0AC35TMZ9</accession>